<dbReference type="GO" id="GO:0003735">
    <property type="term" value="F:structural constituent of ribosome"/>
    <property type="evidence" value="ECO:0007669"/>
    <property type="project" value="InterPro"/>
</dbReference>
<dbReference type="SUPFAM" id="SSF74731">
    <property type="entry name" value="Ribosomal protein L20"/>
    <property type="match status" value="1"/>
</dbReference>
<dbReference type="GO" id="GO:0006412">
    <property type="term" value="P:translation"/>
    <property type="evidence" value="ECO:0007669"/>
    <property type="project" value="InterPro"/>
</dbReference>
<evidence type="ECO:0000256" key="1">
    <source>
        <dbReference type="ARBA" id="ARBA00007698"/>
    </source>
</evidence>
<dbReference type="FunFam" id="1.10.1900.20:FF:000001">
    <property type="entry name" value="50S ribosomal protein L20"/>
    <property type="match status" value="1"/>
</dbReference>
<evidence type="ECO:0000313" key="11">
    <source>
        <dbReference type="Proteomes" id="UP000199068"/>
    </source>
</evidence>
<dbReference type="PROSITE" id="PS00937">
    <property type="entry name" value="RIBOSOMAL_L20"/>
    <property type="match status" value="1"/>
</dbReference>
<dbReference type="NCBIfam" id="TIGR01032">
    <property type="entry name" value="rplT_bact"/>
    <property type="match status" value="1"/>
</dbReference>
<protein>
    <recommendedName>
        <fullName evidence="7 8">Large ribosomal subunit protein bL20</fullName>
    </recommendedName>
</protein>
<gene>
    <name evidence="8" type="primary">rplT</name>
    <name evidence="10" type="ORF">SAMN04515677_10662</name>
</gene>
<accession>A0A1G9R3S6</accession>
<reference evidence="10 11" key="1">
    <citation type="submission" date="2016-10" db="EMBL/GenBank/DDBJ databases">
        <authorList>
            <person name="de Groot N.N."/>
        </authorList>
    </citation>
    <scope>NUCLEOTIDE SEQUENCE [LARGE SCALE GENOMIC DNA]</scope>
    <source>
        <strain evidence="10 11">DSM 797</strain>
    </source>
</reference>
<dbReference type="CDD" id="cd07026">
    <property type="entry name" value="Ribosomal_L20"/>
    <property type="match status" value="1"/>
</dbReference>
<dbReference type="Gene3D" id="1.10.1900.20">
    <property type="entry name" value="Ribosomal protein L20"/>
    <property type="match status" value="1"/>
</dbReference>
<dbReference type="InterPro" id="IPR035566">
    <property type="entry name" value="Ribosomal_protein_bL20_C"/>
</dbReference>
<dbReference type="PRINTS" id="PR00062">
    <property type="entry name" value="RIBOSOMALL20"/>
</dbReference>
<dbReference type="InterPro" id="IPR049946">
    <property type="entry name" value="RIBOSOMAL_L20_CS"/>
</dbReference>
<evidence type="ECO:0000256" key="9">
    <source>
        <dbReference type="RuleBase" id="RU000560"/>
    </source>
</evidence>
<dbReference type="GO" id="GO:1990904">
    <property type="term" value="C:ribonucleoprotein complex"/>
    <property type="evidence" value="ECO:0007669"/>
    <property type="project" value="UniProtKB-KW"/>
</dbReference>
<dbReference type="HAMAP" id="MF_00382">
    <property type="entry name" value="Ribosomal_bL20"/>
    <property type="match status" value="1"/>
</dbReference>
<comment type="similarity">
    <text evidence="1 8 9">Belongs to the bacterial ribosomal protein bL20 family.</text>
</comment>
<dbReference type="GO" id="GO:0005840">
    <property type="term" value="C:ribosome"/>
    <property type="evidence" value="ECO:0007669"/>
    <property type="project" value="UniProtKB-KW"/>
</dbReference>
<dbReference type="AlphaFoldDB" id="A0A1G9R3S6"/>
<dbReference type="RefSeq" id="WP_092726553.1">
    <property type="nucleotide sequence ID" value="NZ_FNGW01000006.1"/>
</dbReference>
<evidence type="ECO:0000256" key="6">
    <source>
        <dbReference type="ARBA" id="ARBA00024775"/>
    </source>
</evidence>
<keyword evidence="4 8" id="KW-0689">Ribosomal protein</keyword>
<evidence type="ECO:0000313" key="10">
    <source>
        <dbReference type="EMBL" id="SDM17507.1"/>
    </source>
</evidence>
<evidence type="ECO:0000256" key="8">
    <source>
        <dbReference type="HAMAP-Rule" id="MF_00382"/>
    </source>
</evidence>
<dbReference type="Proteomes" id="UP000199068">
    <property type="component" value="Unassembled WGS sequence"/>
</dbReference>
<name>A0A1G9R3S6_9FIRM</name>
<dbReference type="PANTHER" id="PTHR10986">
    <property type="entry name" value="39S RIBOSOMAL PROTEIN L20"/>
    <property type="match status" value="1"/>
</dbReference>
<keyword evidence="11" id="KW-1185">Reference proteome</keyword>
<evidence type="ECO:0000256" key="2">
    <source>
        <dbReference type="ARBA" id="ARBA00022730"/>
    </source>
</evidence>
<evidence type="ECO:0000256" key="3">
    <source>
        <dbReference type="ARBA" id="ARBA00022884"/>
    </source>
</evidence>
<dbReference type="GO" id="GO:0000027">
    <property type="term" value="P:ribosomal large subunit assembly"/>
    <property type="evidence" value="ECO:0007669"/>
    <property type="project" value="UniProtKB-UniRule"/>
</dbReference>
<organism evidence="10 11">
    <name type="scientific">Romboutsia lituseburensis DSM 797</name>
    <dbReference type="NCBI Taxonomy" id="1121325"/>
    <lineage>
        <taxon>Bacteria</taxon>
        <taxon>Bacillati</taxon>
        <taxon>Bacillota</taxon>
        <taxon>Clostridia</taxon>
        <taxon>Peptostreptococcales</taxon>
        <taxon>Peptostreptococcaceae</taxon>
        <taxon>Romboutsia</taxon>
    </lineage>
</organism>
<comment type="function">
    <text evidence="6 8 9">Binds directly to 23S ribosomal RNA and is necessary for the in vitro assembly process of the 50S ribosomal subunit. It is not involved in the protein synthesizing functions of that subunit.</text>
</comment>
<dbReference type="Pfam" id="PF00453">
    <property type="entry name" value="Ribosomal_L20"/>
    <property type="match status" value="1"/>
</dbReference>
<sequence length="118" mass="13492">MARVKKAMNARKKHKKVLKLAKGYRGSRSKLYRPANTFVMKALKNAYIGRKLKKRDFRKLWIQRINAGTRAHGLSYSRFMNGLKLAGVEVNRKMLSEMAINDPQGFAKLVEVAKSKLA</sequence>
<keyword evidence="3 8" id="KW-0694">RNA-binding</keyword>
<dbReference type="Gene3D" id="6.10.160.10">
    <property type="match status" value="1"/>
</dbReference>
<dbReference type="EMBL" id="FNGW01000006">
    <property type="protein sequence ID" value="SDM17507.1"/>
    <property type="molecule type" value="Genomic_DNA"/>
</dbReference>
<evidence type="ECO:0000256" key="7">
    <source>
        <dbReference type="ARBA" id="ARBA00035172"/>
    </source>
</evidence>
<evidence type="ECO:0000256" key="4">
    <source>
        <dbReference type="ARBA" id="ARBA00022980"/>
    </source>
</evidence>
<dbReference type="STRING" id="1121325.SAMN04515677_10662"/>
<proteinExistence type="inferred from homology"/>
<keyword evidence="2 8" id="KW-0699">rRNA-binding</keyword>
<dbReference type="InterPro" id="IPR005813">
    <property type="entry name" value="Ribosomal_bL20"/>
</dbReference>
<dbReference type="GO" id="GO:0019843">
    <property type="term" value="F:rRNA binding"/>
    <property type="evidence" value="ECO:0007669"/>
    <property type="project" value="UniProtKB-UniRule"/>
</dbReference>
<evidence type="ECO:0000256" key="5">
    <source>
        <dbReference type="ARBA" id="ARBA00023274"/>
    </source>
</evidence>
<keyword evidence="5 8" id="KW-0687">Ribonucleoprotein</keyword>